<reference evidence="1" key="1">
    <citation type="submission" date="2022-08" db="UniProtKB">
        <authorList>
            <consortium name="EnsemblMetazoa"/>
        </authorList>
    </citation>
    <scope>IDENTIFICATION</scope>
    <source>
        <strain evidence="1">Israel</strain>
    </source>
</reference>
<sequence>MHEAYAVSQPAKIGVQIECIAGYDNHVILGTKLGHLLQYLIQQNESETDNKMDLQLLQYDKNFSKKPITQIEVIPEYQLLVSLTDNQINVNDISRTNFPLVFSVVKSKGASVFCLNIKRVKCLTGETTLIVRMCVAVKRKLKF</sequence>
<accession>A0A1B0DCF9</accession>
<dbReference type="AlphaFoldDB" id="A0A1B0DCF9"/>
<protein>
    <submittedName>
        <fullName evidence="1">Uncharacterized protein</fullName>
    </submittedName>
</protein>
<evidence type="ECO:0000313" key="2">
    <source>
        <dbReference type="Proteomes" id="UP000092462"/>
    </source>
</evidence>
<dbReference type="EMBL" id="AJVK01014027">
    <property type="status" value="NOT_ANNOTATED_CDS"/>
    <property type="molecule type" value="Genomic_DNA"/>
</dbReference>
<proteinExistence type="predicted"/>
<dbReference type="GO" id="GO:0005737">
    <property type="term" value="C:cytoplasm"/>
    <property type="evidence" value="ECO:0007669"/>
    <property type="project" value="TreeGrafter"/>
</dbReference>
<dbReference type="InterPro" id="IPR032914">
    <property type="entry name" value="Vam6/VPS39/TRAP1"/>
</dbReference>
<dbReference type="VEuPathDB" id="VectorBase:PPAI005498"/>
<dbReference type="PANTHER" id="PTHR12894:SF49">
    <property type="entry name" value="VAM6_VPS39-LIKE PROTEIN"/>
    <property type="match status" value="1"/>
</dbReference>
<dbReference type="GO" id="GO:0034058">
    <property type="term" value="P:endosomal vesicle fusion"/>
    <property type="evidence" value="ECO:0007669"/>
    <property type="project" value="TreeGrafter"/>
</dbReference>
<dbReference type="PROSITE" id="PS50219">
    <property type="entry name" value="CNH"/>
    <property type="match status" value="1"/>
</dbReference>
<evidence type="ECO:0000313" key="1">
    <source>
        <dbReference type="EnsemblMetazoa" id="PPAI005498-PA"/>
    </source>
</evidence>
<dbReference type="VEuPathDB" id="VectorBase:PPAPM1_007832"/>
<dbReference type="GO" id="GO:0006914">
    <property type="term" value="P:autophagy"/>
    <property type="evidence" value="ECO:0007669"/>
    <property type="project" value="TreeGrafter"/>
</dbReference>
<organism evidence="1 2">
    <name type="scientific">Phlebotomus papatasi</name>
    <name type="common">Sandfly</name>
    <dbReference type="NCBI Taxonomy" id="29031"/>
    <lineage>
        <taxon>Eukaryota</taxon>
        <taxon>Metazoa</taxon>
        <taxon>Ecdysozoa</taxon>
        <taxon>Arthropoda</taxon>
        <taxon>Hexapoda</taxon>
        <taxon>Insecta</taxon>
        <taxon>Pterygota</taxon>
        <taxon>Neoptera</taxon>
        <taxon>Endopterygota</taxon>
        <taxon>Diptera</taxon>
        <taxon>Nematocera</taxon>
        <taxon>Psychodoidea</taxon>
        <taxon>Psychodidae</taxon>
        <taxon>Phlebotomus</taxon>
        <taxon>Phlebotomus</taxon>
    </lineage>
</organism>
<dbReference type="Proteomes" id="UP000092462">
    <property type="component" value="Unassembled WGS sequence"/>
</dbReference>
<dbReference type="GO" id="GO:0016020">
    <property type="term" value="C:membrane"/>
    <property type="evidence" value="ECO:0007669"/>
    <property type="project" value="TreeGrafter"/>
</dbReference>
<dbReference type="InterPro" id="IPR001180">
    <property type="entry name" value="CNH_dom"/>
</dbReference>
<keyword evidence="2" id="KW-1185">Reference proteome</keyword>
<dbReference type="PANTHER" id="PTHR12894">
    <property type="entry name" value="CNH DOMAIN CONTAINING"/>
    <property type="match status" value="1"/>
</dbReference>
<name>A0A1B0DCF9_PHLPP</name>
<dbReference type="EnsemblMetazoa" id="PPAI005498-RA">
    <property type="protein sequence ID" value="PPAI005498-PA"/>
    <property type="gene ID" value="PPAI005498"/>
</dbReference>